<keyword evidence="2" id="KW-0812">Transmembrane</keyword>
<feature type="transmembrane region" description="Helical" evidence="2">
    <location>
        <begin position="336"/>
        <end position="361"/>
    </location>
</feature>
<keyword evidence="2" id="KW-1133">Transmembrane helix</keyword>
<keyword evidence="4" id="KW-1185">Reference proteome</keyword>
<comment type="caution">
    <text evidence="3">The sequence shown here is derived from an EMBL/GenBank/DDBJ whole genome shotgun (WGS) entry which is preliminary data.</text>
</comment>
<reference evidence="3" key="1">
    <citation type="submission" date="2013-05" db="EMBL/GenBank/DDBJ databases">
        <authorList>
            <person name="Yim A.K.Y."/>
            <person name="Chan T.F."/>
            <person name="Ji K.M."/>
            <person name="Liu X.Y."/>
            <person name="Zhou J.W."/>
            <person name="Li R.Q."/>
            <person name="Yang K.Y."/>
            <person name="Li J."/>
            <person name="Li M."/>
            <person name="Law P.T.W."/>
            <person name="Wu Y.L."/>
            <person name="Cai Z.L."/>
            <person name="Qin H."/>
            <person name="Bao Y."/>
            <person name="Leung R.K.K."/>
            <person name="Ng P.K.S."/>
            <person name="Zou J."/>
            <person name="Zhong X.J."/>
            <person name="Ran P.X."/>
            <person name="Zhong N.S."/>
            <person name="Liu Z.G."/>
            <person name="Tsui S.K.W."/>
        </authorList>
    </citation>
    <scope>NUCLEOTIDE SEQUENCE</scope>
    <source>
        <strain evidence="3">Derf</strain>
        <tissue evidence="3">Whole organism</tissue>
    </source>
</reference>
<proteinExistence type="predicted"/>
<evidence type="ECO:0000313" key="4">
    <source>
        <dbReference type="Proteomes" id="UP000790347"/>
    </source>
</evidence>
<sequence>MSTIILFNGTVISTNAYETSKQSSSLADEFYEDNHDNDSPWWDDKFYEDSNTNDDYVANDDDHHHHQYSSSNNDGPKNFNHKHSECLKRMLLLYRKIGKQIDQRFWRVIEKNPDDLIVKLTFKLKELNEFNNYIRQLETIHQEIFEYEESDNSTIANTTTTTKEKHDNNKQTFCSQIQQIDVRVTNLVRRMVIEPKKSFQNKWSFSLPIWSLSLQRFNRRNLIYYITPVVALLIQIILFIYYFNVNIRNCINLIIIDLVITGALWKYYLEKQIEHERSLSYGEYNPDLIELSAQYFTAIFSYIIMEFIEKLQPQLQRIFEQNIVDSWNPMIIMKNFILLFISFFILYMLSPMIMQFFYLLLNIIFNNNHRHQHHHTILNGNDNNNNDDDHRLRLQQSQQQQQPQPIQHTTIVHQHINFHNNHIDNLHGLNPKY</sequence>
<reference evidence="3" key="2">
    <citation type="journal article" date="2022" name="Res Sq">
        <title>Comparative Genomics Reveals Insights into the Divergent Evolution of Astigmatic Mites and Household Pest Adaptations.</title>
        <authorList>
            <person name="Xiong Q."/>
            <person name="Wan A.T.-Y."/>
            <person name="Liu X.-Y."/>
            <person name="Fung C.S.-H."/>
            <person name="Xiao X."/>
            <person name="Malainual N."/>
            <person name="Hou J."/>
            <person name="Wang L."/>
            <person name="Wang M."/>
            <person name="Yang K."/>
            <person name="Cui Y."/>
            <person name="Leung E."/>
            <person name="Nong W."/>
            <person name="Shin S.-K."/>
            <person name="Au S."/>
            <person name="Jeong K.Y."/>
            <person name="Chew F.T."/>
            <person name="Hui J."/>
            <person name="Leung T.F."/>
            <person name="Tungtrongchitr A."/>
            <person name="Zhong N."/>
            <person name="Liu Z."/>
            <person name="Tsui S."/>
        </authorList>
    </citation>
    <scope>NUCLEOTIDE SEQUENCE</scope>
    <source>
        <strain evidence="3">Derf</strain>
        <tissue evidence="3">Whole organism</tissue>
    </source>
</reference>
<dbReference type="EMBL" id="ASGP02000004">
    <property type="protein sequence ID" value="KAH9512114.1"/>
    <property type="molecule type" value="Genomic_DNA"/>
</dbReference>
<evidence type="ECO:0000256" key="1">
    <source>
        <dbReference type="SAM" id="MobiDB-lite"/>
    </source>
</evidence>
<protein>
    <submittedName>
        <fullName evidence="3">Uncharacterized protein</fullName>
    </submittedName>
</protein>
<organism evidence="3 4">
    <name type="scientific">Dermatophagoides farinae</name>
    <name type="common">American house dust mite</name>
    <dbReference type="NCBI Taxonomy" id="6954"/>
    <lineage>
        <taxon>Eukaryota</taxon>
        <taxon>Metazoa</taxon>
        <taxon>Ecdysozoa</taxon>
        <taxon>Arthropoda</taxon>
        <taxon>Chelicerata</taxon>
        <taxon>Arachnida</taxon>
        <taxon>Acari</taxon>
        <taxon>Acariformes</taxon>
        <taxon>Sarcoptiformes</taxon>
        <taxon>Astigmata</taxon>
        <taxon>Psoroptidia</taxon>
        <taxon>Analgoidea</taxon>
        <taxon>Pyroglyphidae</taxon>
        <taxon>Dermatophagoidinae</taxon>
        <taxon>Dermatophagoides</taxon>
    </lineage>
</organism>
<evidence type="ECO:0000313" key="3">
    <source>
        <dbReference type="EMBL" id="KAH9512114.1"/>
    </source>
</evidence>
<accession>A0A922HX82</accession>
<dbReference type="AlphaFoldDB" id="A0A922HX82"/>
<keyword evidence="2" id="KW-0472">Membrane</keyword>
<name>A0A922HX82_DERFA</name>
<feature type="region of interest" description="Disordered" evidence="1">
    <location>
        <begin position="53"/>
        <end position="80"/>
    </location>
</feature>
<evidence type="ECO:0000256" key="2">
    <source>
        <dbReference type="SAM" id="Phobius"/>
    </source>
</evidence>
<feature type="transmembrane region" description="Helical" evidence="2">
    <location>
        <begin position="222"/>
        <end position="243"/>
    </location>
</feature>
<dbReference type="Proteomes" id="UP000790347">
    <property type="component" value="Unassembled WGS sequence"/>
</dbReference>
<gene>
    <name evidence="3" type="ORF">DERF_010514</name>
</gene>